<dbReference type="SUPFAM" id="SSF52047">
    <property type="entry name" value="RNI-like"/>
    <property type="match status" value="1"/>
</dbReference>
<dbReference type="InterPro" id="IPR032675">
    <property type="entry name" value="LRR_dom_sf"/>
</dbReference>
<proteinExistence type="predicted"/>
<dbReference type="Proteomes" id="UP000813462">
    <property type="component" value="Unassembled WGS sequence"/>
</dbReference>
<protein>
    <submittedName>
        <fullName evidence="7">Uncharacterized protein</fullName>
    </submittedName>
</protein>
<accession>A0A978UVG0</accession>
<comment type="caution">
    <text evidence="7">The sequence shown here is derived from an EMBL/GenBank/DDBJ whole genome shotgun (WGS) entry which is preliminary data.</text>
</comment>
<keyword evidence="5" id="KW-0472">Membrane</keyword>
<evidence type="ECO:0000256" key="1">
    <source>
        <dbReference type="ARBA" id="ARBA00004370"/>
    </source>
</evidence>
<evidence type="ECO:0000256" key="3">
    <source>
        <dbReference type="ARBA" id="ARBA00022729"/>
    </source>
</evidence>
<dbReference type="EMBL" id="JAEACU010000009">
    <property type="protein sequence ID" value="KAH7518860.1"/>
    <property type="molecule type" value="Genomic_DNA"/>
</dbReference>
<dbReference type="GO" id="GO:0016020">
    <property type="term" value="C:membrane"/>
    <property type="evidence" value="ECO:0007669"/>
    <property type="project" value="UniProtKB-SubCell"/>
</dbReference>
<organism evidence="7 8">
    <name type="scientific">Ziziphus jujuba var. spinosa</name>
    <dbReference type="NCBI Taxonomy" id="714518"/>
    <lineage>
        <taxon>Eukaryota</taxon>
        <taxon>Viridiplantae</taxon>
        <taxon>Streptophyta</taxon>
        <taxon>Embryophyta</taxon>
        <taxon>Tracheophyta</taxon>
        <taxon>Spermatophyta</taxon>
        <taxon>Magnoliopsida</taxon>
        <taxon>eudicotyledons</taxon>
        <taxon>Gunneridae</taxon>
        <taxon>Pentapetalae</taxon>
        <taxon>rosids</taxon>
        <taxon>fabids</taxon>
        <taxon>Rosales</taxon>
        <taxon>Rhamnaceae</taxon>
        <taxon>Paliureae</taxon>
        <taxon>Ziziphus</taxon>
    </lineage>
</organism>
<dbReference type="Pfam" id="PF00560">
    <property type="entry name" value="LRR_1"/>
    <property type="match status" value="6"/>
</dbReference>
<name>A0A978UVG0_ZIZJJ</name>
<dbReference type="FunFam" id="3.80.10.10:FF:000383">
    <property type="entry name" value="Leucine-rich repeat receptor protein kinase EMS1"/>
    <property type="match status" value="1"/>
</dbReference>
<evidence type="ECO:0000313" key="7">
    <source>
        <dbReference type="EMBL" id="KAH7518860.1"/>
    </source>
</evidence>
<reference evidence="7" key="1">
    <citation type="journal article" date="2021" name="Front. Plant Sci.">
        <title>Chromosome-Scale Genome Assembly for Chinese Sour Jujube and Insights Into Its Genome Evolution and Domestication Signature.</title>
        <authorList>
            <person name="Shen L.-Y."/>
            <person name="Luo H."/>
            <person name="Wang X.-L."/>
            <person name="Wang X.-M."/>
            <person name="Qiu X.-J."/>
            <person name="Liu H."/>
            <person name="Zhou S.-S."/>
            <person name="Jia K.-H."/>
            <person name="Nie S."/>
            <person name="Bao Y.-T."/>
            <person name="Zhang R.-G."/>
            <person name="Yun Q.-Z."/>
            <person name="Chai Y.-H."/>
            <person name="Lu J.-Y."/>
            <person name="Li Y."/>
            <person name="Zhao S.-W."/>
            <person name="Mao J.-F."/>
            <person name="Jia S.-G."/>
            <person name="Mao Y.-M."/>
        </authorList>
    </citation>
    <scope>NUCLEOTIDE SEQUENCE</scope>
    <source>
        <strain evidence="7">AT0</strain>
        <tissue evidence="7">Leaf</tissue>
    </source>
</reference>
<comment type="subcellular location">
    <subcellularLocation>
        <location evidence="1">Membrane</location>
    </subcellularLocation>
</comment>
<evidence type="ECO:0000256" key="6">
    <source>
        <dbReference type="ARBA" id="ARBA00023180"/>
    </source>
</evidence>
<keyword evidence="6" id="KW-0325">Glycoprotein</keyword>
<evidence type="ECO:0000256" key="4">
    <source>
        <dbReference type="ARBA" id="ARBA00022737"/>
    </source>
</evidence>
<evidence type="ECO:0000313" key="8">
    <source>
        <dbReference type="Proteomes" id="UP000813462"/>
    </source>
</evidence>
<evidence type="ECO:0000256" key="5">
    <source>
        <dbReference type="ARBA" id="ARBA00023136"/>
    </source>
</evidence>
<sequence length="503" mass="56687">MHYKMGRSINTHFYQPFSLLILSGILFLSKICFCFGDLDVYYAISHAVSFLYDGVEYWWTYMRADSEVLDEVRRLSEAGKIKIPVEKTFPIAQLEIQEAKEKLDGKDADYEAVMSYKLSIAKKVFSQEKDMILNSKIPSILELYLPNCQLFDPPLTLPFLNFTSLSMLDLSNNGFKSTIPDWLFNLKSLVKPDLSNNHFHGEIPDAISNLAFLEKLDLSGIHWGKLSRNLRKLCNLELYDSKISGEIVDSFYSLSECFSNKLETLDLGDNGVLGKLPNSLGYIKSLRFLRLSNNSLQGSLPCSIGNLKSLQRILLGDNRGRVLNSLRFNKHSSIYLFSNHFDSPFPFLSSNTTTLYLSTNQFFGPIPDYIGEGMPLLSTLDILLSIGNLSKLTILVISNNKLSGQVPQFWENLPFLEFIDTSNNSLSGTIPRSIGSLSHLQYLSIPSNNFSGELPSVRNCSKMVNTDLSYNKFSGKLPVWIEIMSALLIVHLKANFFTGNIPS</sequence>
<dbReference type="Gene3D" id="3.40.50.720">
    <property type="entry name" value="NAD(P)-binding Rossmann-like Domain"/>
    <property type="match status" value="1"/>
</dbReference>
<keyword evidence="3" id="KW-0732">Signal</keyword>
<evidence type="ECO:0000256" key="2">
    <source>
        <dbReference type="ARBA" id="ARBA00022614"/>
    </source>
</evidence>
<gene>
    <name evidence="7" type="ORF">FEM48_Zijuj09G0216000</name>
</gene>
<dbReference type="InterPro" id="IPR001611">
    <property type="entry name" value="Leu-rich_rpt"/>
</dbReference>
<dbReference type="PANTHER" id="PTHR45974">
    <property type="entry name" value="RECEPTOR-LIKE PROTEIN 55"/>
    <property type="match status" value="1"/>
</dbReference>
<keyword evidence="2" id="KW-0433">Leucine-rich repeat</keyword>
<dbReference type="Gene3D" id="3.80.10.10">
    <property type="entry name" value="Ribonuclease Inhibitor"/>
    <property type="match status" value="3"/>
</dbReference>
<dbReference type="Gene3D" id="3.90.180.10">
    <property type="entry name" value="Medium-chain alcohol dehydrogenases, catalytic domain"/>
    <property type="match status" value="1"/>
</dbReference>
<dbReference type="AlphaFoldDB" id="A0A978UVG0"/>
<keyword evidence="4" id="KW-0677">Repeat</keyword>